<protein>
    <submittedName>
        <fullName evidence="3">Short-chain dehydrogenase/reductase SDR</fullName>
    </submittedName>
</protein>
<proteinExistence type="inferred from homology"/>
<accession>E3IVD0</accession>
<dbReference type="FunFam" id="3.40.50.720:FF:000084">
    <property type="entry name" value="Short-chain dehydrogenase reductase"/>
    <property type="match status" value="1"/>
</dbReference>
<evidence type="ECO:0000256" key="2">
    <source>
        <dbReference type="ARBA" id="ARBA00023002"/>
    </source>
</evidence>
<dbReference type="PROSITE" id="PS00061">
    <property type="entry name" value="ADH_SHORT"/>
    <property type="match status" value="1"/>
</dbReference>
<dbReference type="GO" id="GO:0016491">
    <property type="term" value="F:oxidoreductase activity"/>
    <property type="evidence" value="ECO:0007669"/>
    <property type="project" value="UniProtKB-KW"/>
</dbReference>
<dbReference type="InterPro" id="IPR002347">
    <property type="entry name" value="SDR_fam"/>
</dbReference>
<gene>
    <name evidence="3" type="ordered locus">FraEuI1c_3282</name>
</gene>
<reference evidence="3 4" key="1">
    <citation type="submission" date="2010-10" db="EMBL/GenBank/DDBJ databases">
        <title>Complete sequence of Frankia sp. EuI1c.</title>
        <authorList>
            <consortium name="US DOE Joint Genome Institute"/>
            <person name="Lucas S."/>
            <person name="Copeland A."/>
            <person name="Lapidus A."/>
            <person name="Cheng J.-F."/>
            <person name="Bruce D."/>
            <person name="Goodwin L."/>
            <person name="Pitluck S."/>
            <person name="Chertkov O."/>
            <person name="Detter J.C."/>
            <person name="Han C."/>
            <person name="Tapia R."/>
            <person name="Land M."/>
            <person name="Hauser L."/>
            <person name="Jeffries C."/>
            <person name="Kyrpides N."/>
            <person name="Ivanova N."/>
            <person name="Mikhailova N."/>
            <person name="Beauchemin N."/>
            <person name="Sen A."/>
            <person name="Sur S.A."/>
            <person name="Gtari M."/>
            <person name="Wall L."/>
            <person name="Tisa L."/>
            <person name="Woyke T."/>
        </authorList>
    </citation>
    <scope>NUCLEOTIDE SEQUENCE [LARGE SCALE GENOMIC DNA]</scope>
    <source>
        <strain evidence="4">DSM 45817 / CECT 9037 / EuI1c</strain>
    </source>
</reference>
<dbReference type="Gene3D" id="3.40.50.720">
    <property type="entry name" value="NAD(P)-binding Rossmann-like Domain"/>
    <property type="match status" value="1"/>
</dbReference>
<name>E3IVD0_PSEI1</name>
<dbReference type="eggNOG" id="COG1028">
    <property type="taxonomic scope" value="Bacteria"/>
</dbReference>
<dbReference type="InterPro" id="IPR036291">
    <property type="entry name" value="NAD(P)-bd_dom_sf"/>
</dbReference>
<dbReference type="InParanoid" id="E3IVD0"/>
<dbReference type="PANTHER" id="PTHR43669">
    <property type="entry name" value="5-KETO-D-GLUCONATE 5-REDUCTASE"/>
    <property type="match status" value="1"/>
</dbReference>
<keyword evidence="4" id="KW-1185">Reference proteome</keyword>
<comment type="similarity">
    <text evidence="1">Belongs to the short-chain dehydrogenases/reductases (SDR) family.</text>
</comment>
<dbReference type="SUPFAM" id="SSF51735">
    <property type="entry name" value="NAD(P)-binding Rossmann-fold domains"/>
    <property type="match status" value="1"/>
</dbReference>
<keyword evidence="2" id="KW-0560">Oxidoreductase</keyword>
<dbReference type="NCBIfam" id="NF005909">
    <property type="entry name" value="PRK07890.1"/>
    <property type="match status" value="1"/>
</dbReference>
<dbReference type="PRINTS" id="PR00081">
    <property type="entry name" value="GDHRDH"/>
</dbReference>
<evidence type="ECO:0000313" key="4">
    <source>
        <dbReference type="Proteomes" id="UP000002484"/>
    </source>
</evidence>
<dbReference type="HOGENOM" id="CLU_010194_1_0_11"/>
<dbReference type="KEGG" id="fri:FraEuI1c_3282"/>
<dbReference type="RefSeq" id="WP_013424412.1">
    <property type="nucleotide sequence ID" value="NC_014666.1"/>
</dbReference>
<evidence type="ECO:0000256" key="1">
    <source>
        <dbReference type="ARBA" id="ARBA00006484"/>
    </source>
</evidence>
<dbReference type="Pfam" id="PF13561">
    <property type="entry name" value="adh_short_C2"/>
    <property type="match status" value="1"/>
</dbReference>
<dbReference type="STRING" id="298654.FraEuI1c_3282"/>
<evidence type="ECO:0000313" key="3">
    <source>
        <dbReference type="EMBL" id="ADP81294.1"/>
    </source>
</evidence>
<dbReference type="Proteomes" id="UP000002484">
    <property type="component" value="Chromosome"/>
</dbReference>
<organism evidence="3 4">
    <name type="scientific">Pseudofrankia inefficax (strain DSM 45817 / CECT 9037 / DDB 130130 / EuI1c)</name>
    <name type="common">Frankia inefficax</name>
    <dbReference type="NCBI Taxonomy" id="298654"/>
    <lineage>
        <taxon>Bacteria</taxon>
        <taxon>Bacillati</taxon>
        <taxon>Actinomycetota</taxon>
        <taxon>Actinomycetes</taxon>
        <taxon>Frankiales</taxon>
        <taxon>Frankiaceae</taxon>
        <taxon>Pseudofrankia</taxon>
    </lineage>
</organism>
<dbReference type="InterPro" id="IPR020904">
    <property type="entry name" value="Sc_DH/Rdtase_CS"/>
</dbReference>
<dbReference type="PANTHER" id="PTHR43669:SF3">
    <property type="entry name" value="ALCOHOL DEHYDROGENASE, PUTATIVE (AFU_ORTHOLOGUE AFUA_3G03445)-RELATED"/>
    <property type="match status" value="1"/>
</dbReference>
<sequence>MTKPDRQHAGILADEMTGIAGLASGQGPALFQAGKVAVVTGIGPGMGRSIALGFARAGVDVVLAARRADRLAAVADEIRALGREPVAVPTDITDAGACQRLVDAAVDRFGGVDILVQNGHHEGDWQPVLTADPQVWRGIFEVNLFGALHLVQAAVPVMSERGGGSVILVNSGAAVRTPATMGAYSTSKAALAALTRTLALEVGAAGVRVNGVFLGPVLGENLERLGAGAAAAAGTSVEEWLETKATEMPLGVVPSPDQCAGAVLFLASDLASVITGQHLAVNGGQWLT</sequence>
<dbReference type="EMBL" id="CP002299">
    <property type="protein sequence ID" value="ADP81294.1"/>
    <property type="molecule type" value="Genomic_DNA"/>
</dbReference>
<dbReference type="AlphaFoldDB" id="E3IVD0"/>